<name>A0A9P0MSW6_NEZVI</name>
<gene>
    <name evidence="3" type="ORF">NEZAVI_LOCUS10417</name>
</gene>
<proteinExistence type="predicted"/>
<accession>A0A9P0MSW6</accession>
<feature type="compositionally biased region" description="Acidic residues" evidence="1">
    <location>
        <begin position="196"/>
        <end position="210"/>
    </location>
</feature>
<dbReference type="PANTHER" id="PTHR21032:SF0">
    <property type="entry name" value="G PATCH DOMAIN-CONTAINING PROTEIN 11"/>
    <property type="match status" value="1"/>
</dbReference>
<feature type="region of interest" description="Disordered" evidence="1">
    <location>
        <begin position="190"/>
        <end position="210"/>
    </location>
</feature>
<dbReference type="SMART" id="SM00443">
    <property type="entry name" value="G_patch"/>
    <property type="match status" value="1"/>
</dbReference>
<dbReference type="GO" id="GO:0003676">
    <property type="term" value="F:nucleic acid binding"/>
    <property type="evidence" value="ECO:0007669"/>
    <property type="project" value="InterPro"/>
</dbReference>
<protein>
    <recommendedName>
        <fullName evidence="2">G-patch domain-containing protein</fullName>
    </recommendedName>
</protein>
<dbReference type="OrthoDB" id="786951at2759"/>
<evidence type="ECO:0000259" key="2">
    <source>
        <dbReference type="PROSITE" id="PS50174"/>
    </source>
</evidence>
<sequence length="275" mass="31278">MSDEEFDYMSDVFLLQSGEKDIRPGLIHNRSVKRNVELSKKKEKAHLVNKEKYKPTKVIEKEKLQDGLQTPLSSENKGFAMLQKMGFKPGSGLGKSGEGRSEPIPVDIKTDRVGLGVKAHIAEIRAARAKKFREAKESAPSFEDYRARIIEEANERRAGIDLFRSQRVCHSLDTKDNVISPLEEWFWPVDKSKTETDEEEEEDENEKDEEVPLTAIQGFPRQGINARVKSLHSTGSQPHNYSSKLTSVRLLGTMPQFEEFMNRLAYAYCGENSSR</sequence>
<feature type="domain" description="G-patch" evidence="2">
    <location>
        <begin position="74"/>
        <end position="120"/>
    </location>
</feature>
<dbReference type="PROSITE" id="PS50174">
    <property type="entry name" value="G_PATCH"/>
    <property type="match status" value="1"/>
</dbReference>
<evidence type="ECO:0000256" key="1">
    <source>
        <dbReference type="SAM" id="MobiDB-lite"/>
    </source>
</evidence>
<reference evidence="3" key="1">
    <citation type="submission" date="2022-01" db="EMBL/GenBank/DDBJ databases">
        <authorList>
            <person name="King R."/>
        </authorList>
    </citation>
    <scope>NUCLEOTIDE SEQUENCE</scope>
</reference>
<dbReference type="AlphaFoldDB" id="A0A9P0MSW6"/>
<dbReference type="PANTHER" id="PTHR21032">
    <property type="entry name" value="G PATCH DOMAIN-CONTAINING PROTEIN 11"/>
    <property type="match status" value="1"/>
</dbReference>
<dbReference type="Pfam" id="PF01585">
    <property type="entry name" value="G-patch"/>
    <property type="match status" value="1"/>
</dbReference>
<keyword evidence="4" id="KW-1185">Reference proteome</keyword>
<organism evidence="3 4">
    <name type="scientific">Nezara viridula</name>
    <name type="common">Southern green stink bug</name>
    <name type="synonym">Cimex viridulus</name>
    <dbReference type="NCBI Taxonomy" id="85310"/>
    <lineage>
        <taxon>Eukaryota</taxon>
        <taxon>Metazoa</taxon>
        <taxon>Ecdysozoa</taxon>
        <taxon>Arthropoda</taxon>
        <taxon>Hexapoda</taxon>
        <taxon>Insecta</taxon>
        <taxon>Pterygota</taxon>
        <taxon>Neoptera</taxon>
        <taxon>Paraneoptera</taxon>
        <taxon>Hemiptera</taxon>
        <taxon>Heteroptera</taxon>
        <taxon>Panheteroptera</taxon>
        <taxon>Pentatomomorpha</taxon>
        <taxon>Pentatomoidea</taxon>
        <taxon>Pentatomidae</taxon>
        <taxon>Pentatominae</taxon>
        <taxon>Nezara</taxon>
    </lineage>
</organism>
<dbReference type="InterPro" id="IPR039249">
    <property type="entry name" value="GPATCH11"/>
</dbReference>
<dbReference type="Proteomes" id="UP001152798">
    <property type="component" value="Chromosome 5"/>
</dbReference>
<dbReference type="GO" id="GO:0000776">
    <property type="term" value="C:kinetochore"/>
    <property type="evidence" value="ECO:0007669"/>
    <property type="project" value="TreeGrafter"/>
</dbReference>
<evidence type="ECO:0000313" key="4">
    <source>
        <dbReference type="Proteomes" id="UP001152798"/>
    </source>
</evidence>
<evidence type="ECO:0000313" key="3">
    <source>
        <dbReference type="EMBL" id="CAH1401382.1"/>
    </source>
</evidence>
<dbReference type="InterPro" id="IPR000467">
    <property type="entry name" value="G_patch_dom"/>
</dbReference>
<dbReference type="EMBL" id="OV725081">
    <property type="protein sequence ID" value="CAH1401382.1"/>
    <property type="molecule type" value="Genomic_DNA"/>
</dbReference>